<feature type="region of interest" description="Disordered" evidence="1">
    <location>
        <begin position="129"/>
        <end position="162"/>
    </location>
</feature>
<keyword evidence="2" id="KW-0732">Signal</keyword>
<dbReference type="RefSeq" id="WP_075248885.1">
    <property type="nucleotide sequence ID" value="NZ_MSGO01000016.1"/>
</dbReference>
<evidence type="ECO:0000313" key="4">
    <source>
        <dbReference type="EMBL" id="OLL15098.1"/>
    </source>
</evidence>
<feature type="chain" id="PRO_5039235821" description="SAF domain-containing protein" evidence="2">
    <location>
        <begin position="19"/>
        <end position="226"/>
    </location>
</feature>
<reference evidence="4 5" key="1">
    <citation type="submission" date="2016-12" db="EMBL/GenBank/DDBJ databases">
        <title>Genomic comparison of strains in the 'Actinomyces naeslundii' group.</title>
        <authorList>
            <person name="Mughal S.R."/>
            <person name="Do T."/>
            <person name="Gilbert S.C."/>
            <person name="Witherden E.A."/>
            <person name="Didelot X."/>
            <person name="Beighton D."/>
        </authorList>
    </citation>
    <scope>NUCLEOTIDE SEQUENCE [LARGE SCALE GENOMIC DNA]</scope>
    <source>
        <strain evidence="4 5">S64C</strain>
    </source>
</reference>
<evidence type="ECO:0000313" key="5">
    <source>
        <dbReference type="Proteomes" id="UP000185736"/>
    </source>
</evidence>
<name>A0A1Q8I1W4_9ACTO</name>
<evidence type="ECO:0000256" key="2">
    <source>
        <dbReference type="SAM" id="SignalP"/>
    </source>
</evidence>
<protein>
    <recommendedName>
        <fullName evidence="3">SAF domain-containing protein</fullName>
    </recommendedName>
</protein>
<proteinExistence type="predicted"/>
<sequence length="226" mass="22087">MAGGVVLVAAAVALGAWAVDAAADTTRVYVLSQDVAPGTDLTADGVLTVVEAHPGTDAYVEAGHLPDGAVATRSMRKGELLATAAVNSGQEQALRPVVLNVASNLPASTKVGDYVDLWIVPKESVAGRPAAQAPATAQAGQGGQAAQSGPSSQPGQAEGSGARRVATGLVIASVGETGKGLISGPGTGVEVKVPEASLAAVLSAVGQEGALVLVPTGQEAPAEKTS</sequence>
<dbReference type="SMART" id="SM00858">
    <property type="entry name" value="SAF"/>
    <property type="match status" value="1"/>
</dbReference>
<comment type="caution">
    <text evidence="4">The sequence shown here is derived from an EMBL/GenBank/DDBJ whole genome shotgun (WGS) entry which is preliminary data.</text>
</comment>
<dbReference type="EMBL" id="MSGO01000016">
    <property type="protein sequence ID" value="OLL15098.1"/>
    <property type="molecule type" value="Genomic_DNA"/>
</dbReference>
<dbReference type="InterPro" id="IPR013974">
    <property type="entry name" value="SAF"/>
</dbReference>
<evidence type="ECO:0000256" key="1">
    <source>
        <dbReference type="SAM" id="MobiDB-lite"/>
    </source>
</evidence>
<dbReference type="Proteomes" id="UP000185736">
    <property type="component" value="Unassembled WGS sequence"/>
</dbReference>
<organism evidence="4 5">
    <name type="scientific">Actinomyces oris</name>
    <dbReference type="NCBI Taxonomy" id="544580"/>
    <lineage>
        <taxon>Bacteria</taxon>
        <taxon>Bacillati</taxon>
        <taxon>Actinomycetota</taxon>
        <taxon>Actinomycetes</taxon>
        <taxon>Actinomycetales</taxon>
        <taxon>Actinomycetaceae</taxon>
        <taxon>Actinomyces</taxon>
    </lineage>
</organism>
<feature type="domain" description="SAF" evidence="3">
    <location>
        <begin position="26"/>
        <end position="87"/>
    </location>
</feature>
<evidence type="ECO:0000259" key="3">
    <source>
        <dbReference type="SMART" id="SM00858"/>
    </source>
</evidence>
<feature type="signal peptide" evidence="2">
    <location>
        <begin position="1"/>
        <end position="18"/>
    </location>
</feature>
<dbReference type="AlphaFoldDB" id="A0A1Q8I1W4"/>
<gene>
    <name evidence="4" type="ORF">BKH32_04805</name>
</gene>
<accession>A0A1Q8I1W4</accession>